<dbReference type="PANTHER" id="PTHR21538">
    <property type="entry name" value="ANILLIN/RHOTEKIN RTKN"/>
    <property type="match status" value="1"/>
</dbReference>
<dbReference type="GO" id="GO:0000281">
    <property type="term" value="P:mitotic cytokinesis"/>
    <property type="evidence" value="ECO:0007669"/>
    <property type="project" value="TreeGrafter"/>
</dbReference>
<evidence type="ECO:0000313" key="4">
    <source>
        <dbReference type="Proteomes" id="UP001209878"/>
    </source>
</evidence>
<dbReference type="Pfam" id="PF08174">
    <property type="entry name" value="Anillin"/>
    <property type="match status" value="1"/>
</dbReference>
<protein>
    <recommendedName>
        <fullName evidence="2">Anillin homology domain-containing protein</fullName>
    </recommendedName>
</protein>
<accession>A0AAD9NUW4</accession>
<dbReference type="PANTHER" id="PTHR21538:SF24">
    <property type="entry name" value="PH DOMAIN-CONTAINING PROTEIN"/>
    <property type="match status" value="1"/>
</dbReference>
<name>A0AAD9NUW4_RIDPI</name>
<dbReference type="GO" id="GO:0031106">
    <property type="term" value="P:septin ring organization"/>
    <property type="evidence" value="ECO:0007669"/>
    <property type="project" value="TreeGrafter"/>
</dbReference>
<dbReference type="EMBL" id="JAODUO010000392">
    <property type="protein sequence ID" value="KAK2181538.1"/>
    <property type="molecule type" value="Genomic_DNA"/>
</dbReference>
<dbReference type="InterPro" id="IPR012966">
    <property type="entry name" value="AHD"/>
</dbReference>
<dbReference type="InterPro" id="IPR051364">
    <property type="entry name" value="Cytokinesis/Rho-signaling"/>
</dbReference>
<gene>
    <name evidence="3" type="ORF">NP493_393g01000</name>
</gene>
<evidence type="ECO:0000313" key="3">
    <source>
        <dbReference type="EMBL" id="KAK2181538.1"/>
    </source>
</evidence>
<dbReference type="GO" id="GO:0000915">
    <property type="term" value="P:actomyosin contractile ring assembly"/>
    <property type="evidence" value="ECO:0007669"/>
    <property type="project" value="TreeGrafter"/>
</dbReference>
<dbReference type="Proteomes" id="UP001209878">
    <property type="component" value="Unassembled WGS sequence"/>
</dbReference>
<feature type="region of interest" description="Disordered" evidence="1">
    <location>
        <begin position="65"/>
        <end position="93"/>
    </location>
</feature>
<evidence type="ECO:0000259" key="2">
    <source>
        <dbReference type="Pfam" id="PF08174"/>
    </source>
</evidence>
<proteinExistence type="predicted"/>
<organism evidence="3 4">
    <name type="scientific">Ridgeia piscesae</name>
    <name type="common">Tubeworm</name>
    <dbReference type="NCBI Taxonomy" id="27915"/>
    <lineage>
        <taxon>Eukaryota</taxon>
        <taxon>Metazoa</taxon>
        <taxon>Spiralia</taxon>
        <taxon>Lophotrochozoa</taxon>
        <taxon>Annelida</taxon>
        <taxon>Polychaeta</taxon>
        <taxon>Sedentaria</taxon>
        <taxon>Canalipalpata</taxon>
        <taxon>Sabellida</taxon>
        <taxon>Siboglinidae</taxon>
        <taxon>Ridgeia</taxon>
    </lineage>
</organism>
<keyword evidence="4" id="KW-1185">Reference proteome</keyword>
<dbReference type="AlphaFoldDB" id="A0AAD9NUW4"/>
<feature type="domain" description="Anillin homology" evidence="2">
    <location>
        <begin position="214"/>
        <end position="280"/>
    </location>
</feature>
<evidence type="ECO:0000256" key="1">
    <source>
        <dbReference type="SAM" id="MobiDB-lite"/>
    </source>
</evidence>
<dbReference type="GO" id="GO:0005826">
    <property type="term" value="C:actomyosin contractile ring"/>
    <property type="evidence" value="ECO:0007669"/>
    <property type="project" value="TreeGrafter"/>
</dbReference>
<sequence length="280" mass="32235">MATKKRKREIQVHNENSFDEGHLVGIDKRRRLERGRSNRRIKELLMETTPQKHLTRSNSRCLNRALRPLRPSPPLSRQHKQSDTMKSRSLGGTLRGTLRAKLASQLHKSVMKGQQDYSLPRAAVTSQLQYQFMAALERDLKGHRDTSSQRERVMQCRIDHEMLMRDGTVKLLLASQQPKLMVEAAKNLLASNARIVACTAELQRCKTDQVMNYCSASLSPSNIRIPLMWKDSDHFKNKGDHRRYAVFCLVRIGTDIQDTTLLKDIDRTMTDLTFDDVLIL</sequence>
<reference evidence="3" key="1">
    <citation type="journal article" date="2023" name="Mol. Biol. Evol.">
        <title>Third-Generation Sequencing Reveals the Adaptive Role of the Epigenome in Three Deep-Sea Polychaetes.</title>
        <authorList>
            <person name="Perez M."/>
            <person name="Aroh O."/>
            <person name="Sun Y."/>
            <person name="Lan Y."/>
            <person name="Juniper S.K."/>
            <person name="Young C.R."/>
            <person name="Angers B."/>
            <person name="Qian P.Y."/>
        </authorList>
    </citation>
    <scope>NUCLEOTIDE SEQUENCE</scope>
    <source>
        <strain evidence="3">R07B-5</strain>
    </source>
</reference>
<comment type="caution">
    <text evidence="3">The sequence shown here is derived from an EMBL/GenBank/DDBJ whole genome shotgun (WGS) entry which is preliminary data.</text>
</comment>